<dbReference type="AlphaFoldDB" id="A0A2P2CE27"/>
<evidence type="ECO:0000313" key="1">
    <source>
        <dbReference type="EMBL" id="CUR60221.1"/>
    </source>
</evidence>
<reference evidence="1" key="1">
    <citation type="submission" date="2015-08" db="EMBL/GenBank/DDBJ databases">
        <authorList>
            <person name="Babu N.S."/>
            <person name="Beckwith C.J."/>
            <person name="Beseler K.G."/>
            <person name="Brison A."/>
            <person name="Carone J.V."/>
            <person name="Caskin T.P."/>
            <person name="Diamond M."/>
            <person name="Durham M.E."/>
            <person name="Foxe J.M."/>
            <person name="Go M."/>
            <person name="Henderson B.A."/>
            <person name="Jones I.B."/>
            <person name="McGettigan J.A."/>
            <person name="Micheletti S.J."/>
            <person name="Nasrallah M.E."/>
            <person name="Ortiz D."/>
            <person name="Piller C.R."/>
            <person name="Privatt S.R."/>
            <person name="Schneider S.L."/>
            <person name="Sharp S."/>
            <person name="Smith T.C."/>
            <person name="Stanton J.D."/>
            <person name="Ullery H.E."/>
            <person name="Wilson R.J."/>
            <person name="Serrano M.G."/>
            <person name="Buck G."/>
            <person name="Lee V."/>
            <person name="Wang Y."/>
            <person name="Carvalho R."/>
            <person name="Voegtly L."/>
            <person name="Shi R."/>
            <person name="Duckworth R."/>
            <person name="Johnson A."/>
            <person name="Loviza R."/>
            <person name="Walstead R."/>
            <person name="Shah Z."/>
            <person name="Kiflezghi M."/>
            <person name="Wade K."/>
            <person name="Ball S.L."/>
            <person name="Bradley K.W."/>
            <person name="Asai D.J."/>
            <person name="Bowman C.A."/>
            <person name="Russell D.A."/>
            <person name="Pope W.H."/>
            <person name="Jacobs-Sera D."/>
            <person name="Hendrix R.W."/>
            <person name="Hatfull G.F."/>
        </authorList>
    </citation>
    <scope>NUCLEOTIDE SEQUENCE</scope>
</reference>
<protein>
    <submittedName>
        <fullName evidence="1">Uncharacterized protein</fullName>
    </submittedName>
</protein>
<sequence>MARSRVMLRLVPTNPALLVITGAAATGKSTIGDHLRGRPELLVIDGDVLGRGAAATAEGHRDYVGFWRYVVSVCVEVRSNGLTPVVPCICLPDQVIAAVTDEVVHFLGLVSEPSTIRRRIADRRGVSEVPSPESHVQFDSTLRGVRVPQPHTWECHDVASAGLDETLAAASAWADRHTGRQRV</sequence>
<proteinExistence type="predicted"/>
<organism evidence="1">
    <name type="scientific">metagenome</name>
    <dbReference type="NCBI Taxonomy" id="256318"/>
    <lineage>
        <taxon>unclassified sequences</taxon>
        <taxon>metagenomes</taxon>
    </lineage>
</organism>
<gene>
    <name evidence="1" type="ORF">NOCA120139</name>
</gene>
<dbReference type="InterPro" id="IPR027417">
    <property type="entry name" value="P-loop_NTPase"/>
</dbReference>
<dbReference type="SUPFAM" id="SSF52540">
    <property type="entry name" value="P-loop containing nucleoside triphosphate hydrolases"/>
    <property type="match status" value="1"/>
</dbReference>
<name>A0A2P2CE27_9ZZZZ</name>
<dbReference type="EMBL" id="CZKB01000012">
    <property type="protein sequence ID" value="CUR60221.1"/>
    <property type="molecule type" value="Genomic_DNA"/>
</dbReference>
<dbReference type="Gene3D" id="3.40.50.300">
    <property type="entry name" value="P-loop containing nucleotide triphosphate hydrolases"/>
    <property type="match status" value="1"/>
</dbReference>
<accession>A0A2P2CE27</accession>